<dbReference type="AlphaFoldDB" id="A0A9W9IAZ0"/>
<keyword evidence="2" id="KW-1185">Reference proteome</keyword>
<protein>
    <submittedName>
        <fullName evidence="1">Uncharacterized protein</fullName>
    </submittedName>
</protein>
<dbReference type="EMBL" id="JAPQKN010000002">
    <property type="protein sequence ID" value="KAJ5168137.1"/>
    <property type="molecule type" value="Genomic_DNA"/>
</dbReference>
<reference evidence="1" key="1">
    <citation type="submission" date="2022-11" db="EMBL/GenBank/DDBJ databases">
        <authorList>
            <person name="Petersen C."/>
        </authorList>
    </citation>
    <scope>NUCLEOTIDE SEQUENCE</scope>
    <source>
        <strain evidence="1">IBT 26290</strain>
    </source>
</reference>
<evidence type="ECO:0000313" key="2">
    <source>
        <dbReference type="Proteomes" id="UP001149163"/>
    </source>
</evidence>
<sequence length="103" mass="11594">MAGQVLFGTGCTKKTGSVERIDRIDEGWTSRVNSEAASRGSVRTRYRTIPTIRTIPKSSGRKSAAFRDQTPNWAINDYIDEQGIFVARVGRELELRQFRGKSE</sequence>
<reference evidence="1" key="2">
    <citation type="journal article" date="2023" name="IMA Fungus">
        <title>Comparative genomic study of the Penicillium genus elucidates a diverse pangenome and 15 lateral gene transfer events.</title>
        <authorList>
            <person name="Petersen C."/>
            <person name="Sorensen T."/>
            <person name="Nielsen M.R."/>
            <person name="Sondergaard T.E."/>
            <person name="Sorensen J.L."/>
            <person name="Fitzpatrick D.A."/>
            <person name="Frisvad J.C."/>
            <person name="Nielsen K.L."/>
        </authorList>
    </citation>
    <scope>NUCLEOTIDE SEQUENCE</scope>
    <source>
        <strain evidence="1">IBT 26290</strain>
    </source>
</reference>
<organism evidence="1 2">
    <name type="scientific">Penicillium canariense</name>
    <dbReference type="NCBI Taxonomy" id="189055"/>
    <lineage>
        <taxon>Eukaryota</taxon>
        <taxon>Fungi</taxon>
        <taxon>Dikarya</taxon>
        <taxon>Ascomycota</taxon>
        <taxon>Pezizomycotina</taxon>
        <taxon>Eurotiomycetes</taxon>
        <taxon>Eurotiomycetidae</taxon>
        <taxon>Eurotiales</taxon>
        <taxon>Aspergillaceae</taxon>
        <taxon>Penicillium</taxon>
    </lineage>
</organism>
<dbReference type="GeneID" id="81425032"/>
<comment type="caution">
    <text evidence="1">The sequence shown here is derived from an EMBL/GenBank/DDBJ whole genome shotgun (WGS) entry which is preliminary data.</text>
</comment>
<accession>A0A9W9IAZ0</accession>
<dbReference type="Proteomes" id="UP001149163">
    <property type="component" value="Unassembled WGS sequence"/>
</dbReference>
<proteinExistence type="predicted"/>
<dbReference type="RefSeq" id="XP_056544598.1">
    <property type="nucleotide sequence ID" value="XM_056685856.1"/>
</dbReference>
<evidence type="ECO:0000313" key="1">
    <source>
        <dbReference type="EMBL" id="KAJ5168137.1"/>
    </source>
</evidence>
<name>A0A9W9IAZ0_9EURO</name>
<gene>
    <name evidence="1" type="ORF">N7482_003731</name>
</gene>